<feature type="domain" description="POLO box" evidence="16">
    <location>
        <begin position="402"/>
        <end position="482"/>
    </location>
</feature>
<dbReference type="GO" id="GO:0000776">
    <property type="term" value="C:kinetochore"/>
    <property type="evidence" value="ECO:0007669"/>
    <property type="project" value="TreeGrafter"/>
</dbReference>
<comment type="similarity">
    <text evidence="13">Belongs to the protein kinase superfamily. Ser/Thr protein kinase family. CDC5/Polo subfamily.</text>
</comment>
<evidence type="ECO:0000256" key="13">
    <source>
        <dbReference type="RuleBase" id="RU361162"/>
    </source>
</evidence>
<feature type="binding site" evidence="12">
    <location>
        <position position="53"/>
    </location>
    <ligand>
        <name>ATP</name>
        <dbReference type="ChEBI" id="CHEBI:30616"/>
    </ligand>
</feature>
<dbReference type="GO" id="GO:0005524">
    <property type="term" value="F:ATP binding"/>
    <property type="evidence" value="ECO:0007669"/>
    <property type="project" value="UniProtKB-UniRule"/>
</dbReference>
<dbReference type="GO" id="GO:0005813">
    <property type="term" value="C:centrosome"/>
    <property type="evidence" value="ECO:0007669"/>
    <property type="project" value="UniProtKB-SubCell"/>
</dbReference>
<dbReference type="PANTHER" id="PTHR24345">
    <property type="entry name" value="SERINE/THREONINE-PROTEIN KINASE PLK"/>
    <property type="match status" value="1"/>
</dbReference>
<dbReference type="FunFam" id="3.30.200.20:FF:000091">
    <property type="entry name" value="Serine/threonine-protein kinase PLK"/>
    <property type="match status" value="1"/>
</dbReference>
<sequence length="593" mass="68488">MTDKLVSKIDIPDLIINPQTKKQYQKGKFLGRGGFAKCYEFTDLSTKKMYACKVISKTQLVKDKHKTKMSLEISIHRSVDHEHIVKFYSFFEDANFVYIILELCGKRSLMEMHKRRKRVSEAELRYYVRQITLACVYLHNSRIVHRDLKLGNLFLNDDMQVKLGDFGLATKLNQGEQRKTLCGTPNYIAPEILLETGHGFEVDVWSLGCIVFTLAVGKPPFETEELKNTYRKIKKNDYTIPNDVNPALATFIHKMLQADPSKRPTMQQILKDPYLIDNYIPSCLPTSCLSVAPRINENRLSILAHGEGFRRPFSEMANQEKDGQSAKETNNGQAKAAANNQLAANKGVNALLQPLNENAPSDYYLSELREQVIKLMSSKRLRVKQSSNDDEAEHPASMPCYWVSKWVDYTDRYGIGYQLCDNSIGVLFNDSTKFILMPDQTNFHYIDKDGVEEYYKYNPDYAPDHLVKKTTLFRYFRNYMNSHLIKMGEKQKQQLGEKEEMVRVPYINSWFRTNSAIVFHLTNGTVQLNFFKDHIKLILCPHMAAVTFVNETGDFRAYKFSLLEEHGINSELLTRLKYAKEVLSHLHRKIIAD</sequence>
<comment type="caution">
    <text evidence="17">The sequence shown here is derived from an EMBL/GenBank/DDBJ whole genome shotgun (WGS) entry which is preliminary data.</text>
</comment>
<dbReference type="InterPro" id="IPR000959">
    <property type="entry name" value="POLO_box_dom"/>
</dbReference>
<dbReference type="PROSITE" id="PS00108">
    <property type="entry name" value="PROTEIN_KINASE_ST"/>
    <property type="match status" value="1"/>
</dbReference>
<evidence type="ECO:0000256" key="7">
    <source>
        <dbReference type="ARBA" id="ARBA00022777"/>
    </source>
</evidence>
<evidence type="ECO:0000259" key="16">
    <source>
        <dbReference type="PROSITE" id="PS50078"/>
    </source>
</evidence>
<dbReference type="Proteomes" id="UP000828236">
    <property type="component" value="Unassembled WGS sequence"/>
</dbReference>
<dbReference type="InterPro" id="IPR033695">
    <property type="entry name" value="POLO_box_2"/>
</dbReference>
<evidence type="ECO:0000256" key="10">
    <source>
        <dbReference type="ARBA" id="ARBA00047802"/>
    </source>
</evidence>
<comment type="catalytic activity">
    <reaction evidence="10 13">
        <text>L-threonyl-[protein] + ATP = O-phospho-L-threonyl-[protein] + ADP + H(+)</text>
        <dbReference type="Rhea" id="RHEA:46608"/>
        <dbReference type="Rhea" id="RHEA-COMP:11060"/>
        <dbReference type="Rhea" id="RHEA-COMP:11605"/>
        <dbReference type="ChEBI" id="CHEBI:15378"/>
        <dbReference type="ChEBI" id="CHEBI:30013"/>
        <dbReference type="ChEBI" id="CHEBI:30616"/>
        <dbReference type="ChEBI" id="CHEBI:61977"/>
        <dbReference type="ChEBI" id="CHEBI:456216"/>
        <dbReference type="EC" id="2.7.11.21"/>
    </reaction>
</comment>
<dbReference type="SUPFAM" id="SSF56112">
    <property type="entry name" value="Protein kinase-like (PK-like)"/>
    <property type="match status" value="1"/>
</dbReference>
<name>A0A9D4SE45_DERFA</name>
<evidence type="ECO:0000256" key="4">
    <source>
        <dbReference type="ARBA" id="ARBA00022679"/>
    </source>
</evidence>
<keyword evidence="9" id="KW-0206">Cytoskeleton</keyword>
<keyword evidence="5" id="KW-0677">Repeat</keyword>
<dbReference type="InterPro" id="IPR033701">
    <property type="entry name" value="POLO_box_1"/>
</dbReference>
<dbReference type="PROSITE" id="PS50078">
    <property type="entry name" value="POLO_BOX"/>
    <property type="match status" value="2"/>
</dbReference>
<dbReference type="OrthoDB" id="408964at2759"/>
<keyword evidence="3 13" id="KW-0723">Serine/threonine-protein kinase</keyword>
<dbReference type="PROSITE" id="PS00107">
    <property type="entry name" value="PROTEIN_KINASE_ATP"/>
    <property type="match status" value="1"/>
</dbReference>
<keyword evidence="4 13" id="KW-0808">Transferase</keyword>
<dbReference type="AlphaFoldDB" id="A0A9D4SE45"/>
<dbReference type="Gene3D" id="1.10.510.10">
    <property type="entry name" value="Transferase(Phosphotransferase) domain 1"/>
    <property type="match status" value="1"/>
</dbReference>
<proteinExistence type="inferred from homology"/>
<dbReference type="SMART" id="SM00220">
    <property type="entry name" value="S_TKc"/>
    <property type="match status" value="1"/>
</dbReference>
<reference evidence="17" key="1">
    <citation type="submission" date="2020-06" db="EMBL/GenBank/DDBJ databases">
        <authorList>
            <person name="Ji K."/>
            <person name="Li J."/>
        </authorList>
    </citation>
    <scope>NUCLEOTIDE SEQUENCE</scope>
    <source>
        <strain evidence="17">JKM2019</strain>
        <tissue evidence="17">Whole body</tissue>
    </source>
</reference>
<dbReference type="FunFam" id="1.10.510.10:FF:000571">
    <property type="entry name" value="Maternal embryonic leucine zipper kinase"/>
    <property type="match status" value="1"/>
</dbReference>
<dbReference type="CDD" id="cd13118">
    <property type="entry name" value="POLO_box_1"/>
    <property type="match status" value="1"/>
</dbReference>
<dbReference type="PANTHER" id="PTHR24345:SF93">
    <property type="entry name" value="SERINE_THREONINE-PROTEIN KINASE PLK1"/>
    <property type="match status" value="1"/>
</dbReference>
<evidence type="ECO:0000256" key="3">
    <source>
        <dbReference type="ARBA" id="ARBA00022527"/>
    </source>
</evidence>
<evidence type="ECO:0000256" key="11">
    <source>
        <dbReference type="ARBA" id="ARBA00048347"/>
    </source>
</evidence>
<keyword evidence="2" id="KW-0963">Cytoplasm</keyword>
<evidence type="ECO:0000256" key="5">
    <source>
        <dbReference type="ARBA" id="ARBA00022737"/>
    </source>
</evidence>
<comment type="subcellular location">
    <subcellularLocation>
        <location evidence="1">Cytoplasm</location>
        <location evidence="1">Cytoskeleton</location>
        <location evidence="1">Microtubule organizing center</location>
        <location evidence="1">Centrosome</location>
    </subcellularLocation>
</comment>
<organism evidence="17">
    <name type="scientific">Dermatophagoides farinae</name>
    <name type="common">American house dust mite</name>
    <dbReference type="NCBI Taxonomy" id="6954"/>
    <lineage>
        <taxon>Eukaryota</taxon>
        <taxon>Metazoa</taxon>
        <taxon>Ecdysozoa</taxon>
        <taxon>Arthropoda</taxon>
        <taxon>Chelicerata</taxon>
        <taxon>Arachnida</taxon>
        <taxon>Acari</taxon>
        <taxon>Acariformes</taxon>
        <taxon>Sarcoptiformes</taxon>
        <taxon>Astigmata</taxon>
        <taxon>Psoroptidia</taxon>
        <taxon>Analgoidea</taxon>
        <taxon>Pyroglyphidae</taxon>
        <taxon>Dermatophagoidinae</taxon>
        <taxon>Dermatophagoides</taxon>
    </lineage>
</organism>
<accession>A0A9D4SE45</accession>
<evidence type="ECO:0000256" key="1">
    <source>
        <dbReference type="ARBA" id="ARBA00004300"/>
    </source>
</evidence>
<dbReference type="CDD" id="cd14099">
    <property type="entry name" value="STKc_PLK"/>
    <property type="match status" value="1"/>
</dbReference>
<dbReference type="PROSITE" id="PS50011">
    <property type="entry name" value="PROTEIN_KINASE_DOM"/>
    <property type="match status" value="1"/>
</dbReference>
<dbReference type="GO" id="GO:0000922">
    <property type="term" value="C:spindle pole"/>
    <property type="evidence" value="ECO:0007669"/>
    <property type="project" value="TreeGrafter"/>
</dbReference>
<evidence type="ECO:0000256" key="9">
    <source>
        <dbReference type="ARBA" id="ARBA00023212"/>
    </source>
</evidence>
<dbReference type="InterPro" id="IPR017441">
    <property type="entry name" value="Protein_kinase_ATP_BS"/>
</dbReference>
<evidence type="ECO:0000256" key="8">
    <source>
        <dbReference type="ARBA" id="ARBA00022840"/>
    </source>
</evidence>
<protein>
    <recommendedName>
        <fullName evidence="13">Serine/threonine-protein kinase PLK</fullName>
        <ecNumber evidence="13">2.7.11.21</ecNumber>
    </recommendedName>
    <alternativeName>
        <fullName evidence="13">Polo-like kinase</fullName>
    </alternativeName>
</protein>
<dbReference type="SUPFAM" id="SSF82615">
    <property type="entry name" value="Polo-box domain"/>
    <property type="match status" value="2"/>
</dbReference>
<dbReference type="InterPro" id="IPR000719">
    <property type="entry name" value="Prot_kinase_dom"/>
</dbReference>
<keyword evidence="7 13" id="KW-0418">Kinase</keyword>
<dbReference type="InterPro" id="IPR036947">
    <property type="entry name" value="POLO_box_dom_sf"/>
</dbReference>
<dbReference type="GO" id="GO:0004674">
    <property type="term" value="F:protein serine/threonine kinase activity"/>
    <property type="evidence" value="ECO:0007669"/>
    <property type="project" value="UniProtKB-KW"/>
</dbReference>
<dbReference type="GO" id="GO:0005737">
    <property type="term" value="C:cytoplasm"/>
    <property type="evidence" value="ECO:0007669"/>
    <property type="project" value="TreeGrafter"/>
</dbReference>
<evidence type="ECO:0000256" key="2">
    <source>
        <dbReference type="ARBA" id="ARBA00022490"/>
    </source>
</evidence>
<dbReference type="EMBL" id="SDOV01000008">
    <property type="protein sequence ID" value="KAH7637690.1"/>
    <property type="molecule type" value="Genomic_DNA"/>
</dbReference>
<reference evidence="17" key="2">
    <citation type="journal article" date="2021" name="World Allergy Organ. J.">
        <title>Chromosome-level assembly of Dermatophagoides farinae genome and transcriptome reveals two novel allergens Der f 37 and Der f 39.</title>
        <authorList>
            <person name="Chen J."/>
            <person name="Cai Z."/>
            <person name="Fan D."/>
            <person name="Hu J."/>
            <person name="Hou Y."/>
            <person name="He Y."/>
            <person name="Zhang Z."/>
            <person name="Zhao Z."/>
            <person name="Gao P."/>
            <person name="Hu W."/>
            <person name="Sun J."/>
            <person name="Li J."/>
            <person name="Ji K."/>
        </authorList>
    </citation>
    <scope>NUCLEOTIDE SEQUENCE</scope>
    <source>
        <strain evidence="17">JKM2019</strain>
    </source>
</reference>
<keyword evidence="8 12" id="KW-0067">ATP-binding</keyword>
<feature type="region of interest" description="Disordered" evidence="14">
    <location>
        <begin position="317"/>
        <end position="336"/>
    </location>
</feature>
<evidence type="ECO:0000313" key="17">
    <source>
        <dbReference type="EMBL" id="KAH7637690.1"/>
    </source>
</evidence>
<dbReference type="EC" id="2.7.11.21" evidence="13"/>
<dbReference type="Pfam" id="PF00069">
    <property type="entry name" value="Pkinase"/>
    <property type="match status" value="1"/>
</dbReference>
<feature type="domain" description="POLO box" evidence="16">
    <location>
        <begin position="506"/>
        <end position="588"/>
    </location>
</feature>
<gene>
    <name evidence="17" type="ORF">HUG17_8794</name>
</gene>
<comment type="catalytic activity">
    <reaction evidence="11">
        <text>L-seryl-[protein] + ATP = O-phospho-L-seryl-[protein] + ADP + H(+)</text>
        <dbReference type="Rhea" id="RHEA:17989"/>
        <dbReference type="Rhea" id="RHEA-COMP:9863"/>
        <dbReference type="Rhea" id="RHEA-COMP:11604"/>
        <dbReference type="ChEBI" id="CHEBI:15378"/>
        <dbReference type="ChEBI" id="CHEBI:29999"/>
        <dbReference type="ChEBI" id="CHEBI:30616"/>
        <dbReference type="ChEBI" id="CHEBI:83421"/>
        <dbReference type="ChEBI" id="CHEBI:456216"/>
        <dbReference type="EC" id="2.7.11.21"/>
    </reaction>
</comment>
<dbReference type="CDD" id="cd13117">
    <property type="entry name" value="POLO_box_2"/>
    <property type="match status" value="1"/>
</dbReference>
<dbReference type="InterPro" id="IPR008271">
    <property type="entry name" value="Ser/Thr_kinase_AS"/>
</dbReference>
<dbReference type="Gene3D" id="3.30.200.20">
    <property type="entry name" value="Phosphorylase Kinase, domain 1"/>
    <property type="match status" value="1"/>
</dbReference>
<evidence type="ECO:0000256" key="6">
    <source>
        <dbReference type="ARBA" id="ARBA00022741"/>
    </source>
</evidence>
<dbReference type="InterPro" id="IPR011009">
    <property type="entry name" value="Kinase-like_dom_sf"/>
</dbReference>
<evidence type="ECO:0000256" key="14">
    <source>
        <dbReference type="SAM" id="MobiDB-lite"/>
    </source>
</evidence>
<keyword evidence="6 12" id="KW-0547">Nucleotide-binding</keyword>
<dbReference type="FunFam" id="3.30.1120.30:FF:000001">
    <property type="entry name" value="Serine/threonine-protein kinase PLK"/>
    <property type="match status" value="1"/>
</dbReference>
<feature type="domain" description="Protein kinase" evidence="15">
    <location>
        <begin position="24"/>
        <end position="275"/>
    </location>
</feature>
<dbReference type="GO" id="GO:0007052">
    <property type="term" value="P:mitotic spindle organization"/>
    <property type="evidence" value="ECO:0007669"/>
    <property type="project" value="TreeGrafter"/>
</dbReference>
<evidence type="ECO:0000256" key="12">
    <source>
        <dbReference type="PROSITE-ProRule" id="PRU10141"/>
    </source>
</evidence>
<dbReference type="Pfam" id="PF00659">
    <property type="entry name" value="POLO_box"/>
    <property type="match status" value="2"/>
</dbReference>
<dbReference type="Gene3D" id="3.30.1120.30">
    <property type="entry name" value="POLO box domain"/>
    <property type="match status" value="2"/>
</dbReference>
<evidence type="ECO:0000259" key="15">
    <source>
        <dbReference type="PROSITE" id="PS50011"/>
    </source>
</evidence>
<dbReference type="GO" id="GO:0005634">
    <property type="term" value="C:nucleus"/>
    <property type="evidence" value="ECO:0007669"/>
    <property type="project" value="TreeGrafter"/>
</dbReference>